<feature type="region of interest" description="Disordered" evidence="1">
    <location>
        <begin position="1"/>
        <end position="60"/>
    </location>
</feature>
<organism evidence="2 3">
    <name type="scientific">Durusdinium trenchii</name>
    <dbReference type="NCBI Taxonomy" id="1381693"/>
    <lineage>
        <taxon>Eukaryota</taxon>
        <taxon>Sar</taxon>
        <taxon>Alveolata</taxon>
        <taxon>Dinophyceae</taxon>
        <taxon>Suessiales</taxon>
        <taxon>Symbiodiniaceae</taxon>
        <taxon>Durusdinium</taxon>
    </lineage>
</organism>
<evidence type="ECO:0000313" key="2">
    <source>
        <dbReference type="EMBL" id="CAK9021615.1"/>
    </source>
</evidence>
<feature type="compositionally biased region" description="Low complexity" evidence="1">
    <location>
        <begin position="27"/>
        <end position="39"/>
    </location>
</feature>
<comment type="caution">
    <text evidence="2">The sequence shown here is derived from an EMBL/GenBank/DDBJ whole genome shotgun (WGS) entry which is preliminary data.</text>
</comment>
<feature type="compositionally biased region" description="Basic and acidic residues" evidence="1">
    <location>
        <begin position="9"/>
        <end position="23"/>
    </location>
</feature>
<keyword evidence="3" id="KW-1185">Reference proteome</keyword>
<protein>
    <submittedName>
        <fullName evidence="2">Uncharacterized protein</fullName>
    </submittedName>
</protein>
<sequence length="480" mass="54623">VEQATLIAWKERAEHHDTPRGERLVGSPSPRSRPLISPLERFSPCPLDVQPHSPKQSHAPRQAIPELQRVMTLDAVPSLPRPKTAAQVPKSEIRSVKQWLRVVMPKVNAQERETDEAEAPEVPARNVRPVRKGAENPVDPEIGAERPFRIETCHGETVRKQRPQFDGRTCELRFLRFGETNGAMSKESLDEGLKLLWMNASASCEPMDALIQEGVAALNGCAVRLNWPLTEQLRRWCTRLALREEVWLEFTLGSLRAECLLLADTMLTMHAGFVAVVGWNYFDRLWPLWEWAVFCARRGAHRVQLAADAFCKKTVVEYHRALRRLSVVNASCRDTRDRPLLLEALEKLFHCPAGMDIVGFKTGDSESGPTVVKERMVDFSRVERFVRVTAIAVFAREAALANSRHLEKSDEMGWTALAEEFGYDDLWNALKKCKPWDWLDVVQTEDPEATDLAYEATVEAWWEDTVVPELERERQLALLP</sequence>
<feature type="non-terminal residue" evidence="2">
    <location>
        <position position="1"/>
    </location>
</feature>
<proteinExistence type="predicted"/>
<reference evidence="2 3" key="1">
    <citation type="submission" date="2024-02" db="EMBL/GenBank/DDBJ databases">
        <authorList>
            <person name="Chen Y."/>
            <person name="Shah S."/>
            <person name="Dougan E. K."/>
            <person name="Thang M."/>
            <person name="Chan C."/>
        </authorList>
    </citation>
    <scope>NUCLEOTIDE SEQUENCE [LARGE SCALE GENOMIC DNA]</scope>
</reference>
<evidence type="ECO:0000256" key="1">
    <source>
        <dbReference type="SAM" id="MobiDB-lite"/>
    </source>
</evidence>
<dbReference type="Proteomes" id="UP001642464">
    <property type="component" value="Unassembled WGS sequence"/>
</dbReference>
<gene>
    <name evidence="2" type="ORF">SCF082_LOCUS15419</name>
</gene>
<evidence type="ECO:0000313" key="3">
    <source>
        <dbReference type="Proteomes" id="UP001642464"/>
    </source>
</evidence>
<accession>A0ABP0K4B7</accession>
<dbReference type="EMBL" id="CAXAMM010009879">
    <property type="protein sequence ID" value="CAK9021615.1"/>
    <property type="molecule type" value="Genomic_DNA"/>
</dbReference>
<name>A0ABP0K4B7_9DINO</name>